<protein>
    <submittedName>
        <fullName evidence="1">Uncharacterized protein</fullName>
    </submittedName>
</protein>
<accession>A0A239PQE6</accession>
<dbReference type="Proteomes" id="UP000198307">
    <property type="component" value="Unassembled WGS sequence"/>
</dbReference>
<dbReference type="AlphaFoldDB" id="A0A239PQE6"/>
<gene>
    <name evidence="1" type="ORF">SAMN05444959_1032</name>
</gene>
<evidence type="ECO:0000313" key="2">
    <source>
        <dbReference type="Proteomes" id="UP000198307"/>
    </source>
</evidence>
<organism evidence="1 2">
    <name type="scientific">Paracoccus seriniphilus</name>
    <dbReference type="NCBI Taxonomy" id="184748"/>
    <lineage>
        <taxon>Bacteria</taxon>
        <taxon>Pseudomonadati</taxon>
        <taxon>Pseudomonadota</taxon>
        <taxon>Alphaproteobacteria</taxon>
        <taxon>Rhodobacterales</taxon>
        <taxon>Paracoccaceae</taxon>
        <taxon>Paracoccus</taxon>
    </lineage>
</organism>
<evidence type="ECO:0000313" key="1">
    <source>
        <dbReference type="EMBL" id="SNT72505.1"/>
    </source>
</evidence>
<name>A0A239PQE6_9RHOB</name>
<sequence>MMGASTVIFSQPSREASIRQIEGLQGKIKEILTRALRERKPSSEIADAMARERINSEGKC</sequence>
<reference evidence="1 2" key="1">
    <citation type="submission" date="2017-07" db="EMBL/GenBank/DDBJ databases">
        <authorList>
            <person name="Sun Z.S."/>
            <person name="Albrecht U."/>
            <person name="Echele G."/>
            <person name="Lee C.C."/>
        </authorList>
    </citation>
    <scope>NUCLEOTIDE SEQUENCE [LARGE SCALE GENOMIC DNA]</scope>
    <source>
        <strain evidence="1 2">DSM 14827</strain>
    </source>
</reference>
<dbReference type="EMBL" id="FZQB01000003">
    <property type="protein sequence ID" value="SNT72505.1"/>
    <property type="molecule type" value="Genomic_DNA"/>
</dbReference>
<proteinExistence type="predicted"/>
<keyword evidence="2" id="KW-1185">Reference proteome</keyword>